<keyword evidence="3" id="KW-1003">Cell membrane</keyword>
<keyword evidence="5 9" id="KW-0812">Transmembrane</keyword>
<dbReference type="Pfam" id="PF04290">
    <property type="entry name" value="DctQ"/>
    <property type="match status" value="1"/>
</dbReference>
<feature type="transmembrane region" description="Helical" evidence="9">
    <location>
        <begin position="46"/>
        <end position="66"/>
    </location>
</feature>
<proteinExistence type="inferred from homology"/>
<dbReference type="InterPro" id="IPR055348">
    <property type="entry name" value="DctQ"/>
</dbReference>
<protein>
    <submittedName>
        <fullName evidence="11">TRAP transporter, DctQ subunit DctQ</fullName>
    </submittedName>
</protein>
<dbReference type="eggNOG" id="COG3090">
    <property type="taxonomic scope" value="Bacteria"/>
</dbReference>
<feature type="transmembrane region" description="Helical" evidence="9">
    <location>
        <begin position="21"/>
        <end position="40"/>
    </location>
</feature>
<organism evidence="11 12">
    <name type="scientific">Thermacetogenium phaeum (strain ATCC BAA-254 / DSM 26808 / PB)</name>
    <dbReference type="NCBI Taxonomy" id="1089553"/>
    <lineage>
        <taxon>Bacteria</taxon>
        <taxon>Bacillati</taxon>
        <taxon>Bacillota</taxon>
        <taxon>Clostridia</taxon>
        <taxon>Thermoanaerobacterales</taxon>
        <taxon>Thermoanaerobacteraceae</taxon>
        <taxon>Thermacetogenium</taxon>
    </lineage>
</organism>
<dbReference type="GO" id="GO:0005886">
    <property type="term" value="C:plasma membrane"/>
    <property type="evidence" value="ECO:0007669"/>
    <property type="project" value="UniProtKB-SubCell"/>
</dbReference>
<dbReference type="PANTHER" id="PTHR35011:SF2">
    <property type="entry name" value="2,3-DIKETO-L-GULONATE TRAP TRANSPORTER SMALL PERMEASE PROTEIN YIAM"/>
    <property type="match status" value="1"/>
</dbReference>
<dbReference type="GO" id="GO:0015740">
    <property type="term" value="P:C4-dicarboxylate transport"/>
    <property type="evidence" value="ECO:0007669"/>
    <property type="project" value="TreeGrafter"/>
</dbReference>
<evidence type="ECO:0000256" key="1">
    <source>
        <dbReference type="ARBA" id="ARBA00004429"/>
    </source>
</evidence>
<keyword evidence="12" id="KW-1185">Reference proteome</keyword>
<keyword evidence="7 9" id="KW-0472">Membrane</keyword>
<dbReference type="KEGG" id="tpz:Tph_c23910"/>
<accession>K4LI63</accession>
<feature type="domain" description="Tripartite ATP-independent periplasmic transporters DctQ component" evidence="10">
    <location>
        <begin position="28"/>
        <end position="151"/>
    </location>
</feature>
<evidence type="ECO:0000256" key="9">
    <source>
        <dbReference type="SAM" id="Phobius"/>
    </source>
</evidence>
<evidence type="ECO:0000256" key="5">
    <source>
        <dbReference type="ARBA" id="ARBA00022692"/>
    </source>
</evidence>
<dbReference type="STRING" id="1089553.Tph_c23910"/>
<evidence type="ECO:0000256" key="7">
    <source>
        <dbReference type="ARBA" id="ARBA00023136"/>
    </source>
</evidence>
<evidence type="ECO:0000256" key="8">
    <source>
        <dbReference type="ARBA" id="ARBA00038436"/>
    </source>
</evidence>
<feature type="transmembrane region" description="Helical" evidence="9">
    <location>
        <begin position="126"/>
        <end position="147"/>
    </location>
</feature>
<dbReference type="EMBL" id="CP003732">
    <property type="protein sequence ID" value="AFV12578.1"/>
    <property type="molecule type" value="Genomic_DNA"/>
</dbReference>
<evidence type="ECO:0000256" key="3">
    <source>
        <dbReference type="ARBA" id="ARBA00022475"/>
    </source>
</evidence>
<evidence type="ECO:0000313" key="11">
    <source>
        <dbReference type="EMBL" id="AFV12578.1"/>
    </source>
</evidence>
<evidence type="ECO:0000313" key="12">
    <source>
        <dbReference type="Proteomes" id="UP000000467"/>
    </source>
</evidence>
<gene>
    <name evidence="11" type="primary">dctQ</name>
    <name evidence="11" type="ordered locus">Tph_c23910</name>
</gene>
<name>K4LI63_THEPS</name>
<evidence type="ECO:0000256" key="2">
    <source>
        <dbReference type="ARBA" id="ARBA00022448"/>
    </source>
</evidence>
<evidence type="ECO:0000256" key="6">
    <source>
        <dbReference type="ARBA" id="ARBA00022989"/>
    </source>
</evidence>
<feature type="transmembrane region" description="Helical" evidence="9">
    <location>
        <begin position="92"/>
        <end position="114"/>
    </location>
</feature>
<evidence type="ECO:0000256" key="4">
    <source>
        <dbReference type="ARBA" id="ARBA00022519"/>
    </source>
</evidence>
<dbReference type="Proteomes" id="UP000000467">
    <property type="component" value="Chromosome"/>
</dbReference>
<dbReference type="PANTHER" id="PTHR35011">
    <property type="entry name" value="2,3-DIKETO-L-GULONATE TRAP TRANSPORTER SMALL PERMEASE PROTEIN YIAM"/>
    <property type="match status" value="1"/>
</dbReference>
<evidence type="ECO:0000259" key="10">
    <source>
        <dbReference type="Pfam" id="PF04290"/>
    </source>
</evidence>
<keyword evidence="2" id="KW-0813">Transport</keyword>
<reference evidence="11 12" key="1">
    <citation type="journal article" date="2012" name="BMC Genomics">
        <title>Genome-guided analysis of physiological and morphological traits of the fermentative acetate oxidizer Thermacetogenium phaeum.</title>
        <authorList>
            <person name="Oehler D."/>
            <person name="Poehlein A."/>
            <person name="Leimbach A."/>
            <person name="Muller N."/>
            <person name="Daniel R."/>
            <person name="Gottschalk G."/>
            <person name="Schink B."/>
        </authorList>
    </citation>
    <scope>NUCLEOTIDE SEQUENCE [LARGE SCALE GENOMIC DNA]</scope>
    <source>
        <strain evidence="12">ATCC BAA-254 / DSM 26808 / PB</strain>
    </source>
</reference>
<comment type="subcellular location">
    <subcellularLocation>
        <location evidence="1">Cell inner membrane</location>
        <topology evidence="1">Multi-pass membrane protein</topology>
    </subcellularLocation>
</comment>
<dbReference type="InterPro" id="IPR007387">
    <property type="entry name" value="TRAP_DctQ"/>
</dbReference>
<comment type="similarity">
    <text evidence="8">Belongs to the TRAP transporter small permease family.</text>
</comment>
<dbReference type="GO" id="GO:0022857">
    <property type="term" value="F:transmembrane transporter activity"/>
    <property type="evidence" value="ECO:0007669"/>
    <property type="project" value="TreeGrafter"/>
</dbReference>
<sequence>MVQLRKHLRRILTCLDSISGVLLLVCTASAFINVVARYVFSRPFVWGEEVSVLALVWMVYLSQGLLENDNEQLAMTALYRALGEKVRRAVDVLRCAVTVFLSGYLLYAGMVIVMRNGELNMTTQAIGFPLWIAYLVIPLALACMIMARLVHPITDAPAAEVVGMKEDEGTCSGV</sequence>
<dbReference type="HOGENOM" id="CLU_086356_3_3_9"/>
<dbReference type="AlphaFoldDB" id="K4LI63"/>
<keyword evidence="4" id="KW-0997">Cell inner membrane</keyword>
<keyword evidence="6 9" id="KW-1133">Transmembrane helix</keyword>